<sequence length="131" mass="14260">MTFEHLSTSDLLFLFARVEGFRPLVRDLGALESAVERPKTTFGGHSLYPTLSLAAAALMEAINQNHPLVDGNKRLSWIGVAAMYALAGHRNPVVPSDDIVSLTLSVVQHELTLEEIAGELDRLLRKPDGNG</sequence>
<comment type="caution">
    <text evidence="2">The sequence shown here is derived from an EMBL/GenBank/DDBJ whole genome shotgun (WGS) entry which is preliminary data.</text>
</comment>
<protein>
    <submittedName>
        <fullName evidence="2">Toxin Doc</fullName>
    </submittedName>
</protein>
<dbReference type="Gene3D" id="1.20.120.1870">
    <property type="entry name" value="Fic/DOC protein, Fido domain"/>
    <property type="match status" value="1"/>
</dbReference>
<dbReference type="Pfam" id="PF02661">
    <property type="entry name" value="Fic"/>
    <property type="match status" value="1"/>
</dbReference>
<keyword evidence="3" id="KW-1185">Reference proteome</keyword>
<dbReference type="InterPro" id="IPR003812">
    <property type="entry name" value="Fido"/>
</dbReference>
<evidence type="ECO:0000313" key="3">
    <source>
        <dbReference type="Proteomes" id="UP000419743"/>
    </source>
</evidence>
<dbReference type="Proteomes" id="UP000419743">
    <property type="component" value="Unassembled WGS sequence"/>
</dbReference>
<evidence type="ECO:0000259" key="1">
    <source>
        <dbReference type="PROSITE" id="PS51459"/>
    </source>
</evidence>
<proteinExistence type="predicted"/>
<reference evidence="2 3" key="1">
    <citation type="submission" date="2019-11" db="EMBL/GenBank/DDBJ databases">
        <authorList>
            <person name="Criscuolo A."/>
        </authorList>
    </citation>
    <scope>NUCLEOTIDE SEQUENCE [LARGE SCALE GENOMIC DNA]</scope>
    <source>
        <strain evidence="2">CIP111667</strain>
    </source>
</reference>
<dbReference type="EMBL" id="CACRYJ010000016">
    <property type="protein sequence ID" value="VZO35858.1"/>
    <property type="molecule type" value="Genomic_DNA"/>
</dbReference>
<dbReference type="PROSITE" id="PS51459">
    <property type="entry name" value="FIDO"/>
    <property type="match status" value="1"/>
</dbReference>
<organism evidence="2 3">
    <name type="scientific">Occultella aeris</name>
    <dbReference type="NCBI Taxonomy" id="2761496"/>
    <lineage>
        <taxon>Bacteria</taxon>
        <taxon>Bacillati</taxon>
        <taxon>Actinomycetota</taxon>
        <taxon>Actinomycetes</taxon>
        <taxon>Micrococcales</taxon>
        <taxon>Ruaniaceae</taxon>
        <taxon>Occultella</taxon>
    </lineage>
</organism>
<gene>
    <name evidence="2" type="primary">doc_1</name>
    <name evidence="2" type="ORF">HALOF300_01060</name>
</gene>
<dbReference type="InterPro" id="IPR053737">
    <property type="entry name" value="Type_II_TA_Toxin"/>
</dbReference>
<accession>A0A7M4DG15</accession>
<evidence type="ECO:0000313" key="2">
    <source>
        <dbReference type="EMBL" id="VZO35858.1"/>
    </source>
</evidence>
<feature type="domain" description="Fido" evidence="1">
    <location>
        <begin position="1"/>
        <end position="126"/>
    </location>
</feature>
<dbReference type="AlphaFoldDB" id="A0A7M4DG15"/>
<dbReference type="RefSeq" id="WP_197522320.1">
    <property type="nucleotide sequence ID" value="NZ_CACRYJ010000016.1"/>
</dbReference>
<name>A0A7M4DG15_9MICO</name>